<proteinExistence type="predicted"/>
<organism evidence="1 2">
    <name type="scientific">Aeromonas veronii</name>
    <dbReference type="NCBI Taxonomy" id="654"/>
    <lineage>
        <taxon>Bacteria</taxon>
        <taxon>Pseudomonadati</taxon>
        <taxon>Pseudomonadota</taxon>
        <taxon>Gammaproteobacteria</taxon>
        <taxon>Aeromonadales</taxon>
        <taxon>Aeromonadaceae</taxon>
        <taxon>Aeromonas</taxon>
    </lineage>
</organism>
<reference evidence="1 2" key="1">
    <citation type="submission" date="2019-10" db="EMBL/GenBank/DDBJ databases">
        <authorList>
            <person name="Karimi E."/>
        </authorList>
    </citation>
    <scope>NUCLEOTIDE SEQUENCE [LARGE SCALE GENOMIC DNA]</scope>
    <source>
        <strain evidence="1">Aeromonas sp. 8C</strain>
    </source>
</reference>
<protein>
    <submittedName>
        <fullName evidence="1">Uncharacterized protein</fullName>
    </submittedName>
</protein>
<evidence type="ECO:0000313" key="2">
    <source>
        <dbReference type="Proteomes" id="UP000439123"/>
    </source>
</evidence>
<dbReference type="AlphaFoldDB" id="A0A653KYW2"/>
<dbReference type="RefSeq" id="WP_159158916.1">
    <property type="nucleotide sequence ID" value="NZ_LR732798.1"/>
</dbReference>
<accession>A0A653KYW2</accession>
<gene>
    <name evidence="1" type="ORF">AERO8C_160176</name>
</gene>
<name>A0A653KYW2_AERVE</name>
<dbReference type="Proteomes" id="UP000439123">
    <property type="component" value="Unassembled WGS sequence"/>
</dbReference>
<evidence type="ECO:0000313" key="1">
    <source>
        <dbReference type="EMBL" id="VXA84023.1"/>
    </source>
</evidence>
<dbReference type="EMBL" id="CABWLC010000008">
    <property type="protein sequence ID" value="VXA84023.1"/>
    <property type="molecule type" value="Genomic_DNA"/>
</dbReference>
<sequence>MTQECLHCGKKGIEFDLAWEGKQCRRPVIIDPAVGGWLCGYKPLPVVDGVTQDVAIKVMKLKCPVCGDLHDPTTFVGGKKHCAGCGHTIKSE</sequence>